<organism evidence="4 5">
    <name type="scientific">Mytilus edulis</name>
    <name type="common">Blue mussel</name>
    <dbReference type="NCBI Taxonomy" id="6550"/>
    <lineage>
        <taxon>Eukaryota</taxon>
        <taxon>Metazoa</taxon>
        <taxon>Spiralia</taxon>
        <taxon>Lophotrochozoa</taxon>
        <taxon>Mollusca</taxon>
        <taxon>Bivalvia</taxon>
        <taxon>Autobranchia</taxon>
        <taxon>Pteriomorphia</taxon>
        <taxon>Mytilida</taxon>
        <taxon>Mytiloidea</taxon>
        <taxon>Mytilidae</taxon>
        <taxon>Mytilinae</taxon>
        <taxon>Mytilus</taxon>
    </lineage>
</organism>
<evidence type="ECO:0000256" key="2">
    <source>
        <dbReference type="ARBA" id="ARBA00023004"/>
    </source>
</evidence>
<dbReference type="SUPFAM" id="SSF46774">
    <property type="entry name" value="ARID-like"/>
    <property type="match status" value="1"/>
</dbReference>
<dbReference type="PANTHER" id="PTHR10694:SF33">
    <property type="entry name" value="LYSINE-SPECIFIC DEMETHYLASE 5"/>
    <property type="match status" value="1"/>
</dbReference>
<proteinExistence type="predicted"/>
<dbReference type="OrthoDB" id="6140501at2759"/>
<keyword evidence="4" id="KW-0560">Oxidoreductase</keyword>
<dbReference type="AlphaFoldDB" id="A0A8S3SVN3"/>
<dbReference type="GO" id="GO:0003677">
    <property type="term" value="F:DNA binding"/>
    <property type="evidence" value="ECO:0007669"/>
    <property type="project" value="InterPro"/>
</dbReference>
<dbReference type="GO" id="GO:0034647">
    <property type="term" value="F:histone H3K4me/H3K4me2/H3K4me3 demethylase activity"/>
    <property type="evidence" value="ECO:0007669"/>
    <property type="project" value="UniProtKB-EC"/>
</dbReference>
<keyword evidence="5" id="KW-1185">Reference proteome</keyword>
<dbReference type="GO" id="GO:0005634">
    <property type="term" value="C:nucleus"/>
    <property type="evidence" value="ECO:0007669"/>
    <property type="project" value="TreeGrafter"/>
</dbReference>
<dbReference type="PROSITE" id="PS51183">
    <property type="entry name" value="JMJN"/>
    <property type="match status" value="1"/>
</dbReference>
<dbReference type="InterPro" id="IPR003349">
    <property type="entry name" value="JmjN"/>
</dbReference>
<dbReference type="SMART" id="SM00545">
    <property type="entry name" value="JmjN"/>
    <property type="match status" value="1"/>
</dbReference>
<dbReference type="GO" id="GO:0006355">
    <property type="term" value="P:regulation of DNA-templated transcription"/>
    <property type="evidence" value="ECO:0007669"/>
    <property type="project" value="TreeGrafter"/>
</dbReference>
<feature type="domain" description="JmjN" evidence="3">
    <location>
        <begin position="15"/>
        <end position="56"/>
    </location>
</feature>
<evidence type="ECO:0000313" key="4">
    <source>
        <dbReference type="EMBL" id="CAG2222533.1"/>
    </source>
</evidence>
<keyword evidence="2" id="KW-0408">Iron</keyword>
<evidence type="ECO:0000313" key="5">
    <source>
        <dbReference type="Proteomes" id="UP000683360"/>
    </source>
</evidence>
<dbReference type="EMBL" id="CAJPWZ010001753">
    <property type="protein sequence ID" value="CAG2222533.1"/>
    <property type="molecule type" value="Genomic_DNA"/>
</dbReference>
<dbReference type="InterPro" id="IPR036431">
    <property type="entry name" value="ARID_dom_sf"/>
</dbReference>
<dbReference type="PANTHER" id="PTHR10694">
    <property type="entry name" value="LYSINE-SPECIFIC DEMETHYLASE"/>
    <property type="match status" value="1"/>
</dbReference>
<evidence type="ECO:0000256" key="1">
    <source>
        <dbReference type="ARBA" id="ARBA00022723"/>
    </source>
</evidence>
<name>A0A8S3SVN3_MYTED</name>
<evidence type="ECO:0000259" key="3">
    <source>
        <dbReference type="PROSITE" id="PS51183"/>
    </source>
</evidence>
<dbReference type="Pfam" id="PF02375">
    <property type="entry name" value="JmjN"/>
    <property type="match status" value="1"/>
</dbReference>
<gene>
    <name evidence="4" type="ORF">MEDL_35875</name>
</gene>
<reference evidence="4" key="1">
    <citation type="submission" date="2021-03" db="EMBL/GenBank/DDBJ databases">
        <authorList>
            <person name="Bekaert M."/>
        </authorList>
    </citation>
    <scope>NUCLEOTIDE SEQUENCE</scope>
</reference>
<comment type="caution">
    <text evidence="4">The sequence shown here is derived from an EMBL/GenBank/DDBJ whole genome shotgun (WGS) entry which is preliminary data.</text>
</comment>
<dbReference type="GO" id="GO:0046872">
    <property type="term" value="F:metal ion binding"/>
    <property type="evidence" value="ECO:0007669"/>
    <property type="project" value="UniProtKB-KW"/>
</dbReference>
<dbReference type="GO" id="GO:0000785">
    <property type="term" value="C:chromatin"/>
    <property type="evidence" value="ECO:0007669"/>
    <property type="project" value="TreeGrafter"/>
</dbReference>
<keyword evidence="1" id="KW-0479">Metal-binding</keyword>
<sequence>MVDNSCPSFRRPPEAPVFTPTEEEFADPLGYIAKIRPIAEKIGLCKIKPPPDWQPPFAVDVEKFTFTPRIQRLNELDATSRMKLNFLDQLAKFWELQIYIWAEGGGNVGHGSMTLSDGTHISWWPKEDKAKSANQRWKSVEAEPATSYKQDEEWEGKPADFIYEIPSGKLDEAAVKTWWNEFKTTNNYHIAFKNCCSAVYSALKKGGADKIASFPMSPYFNTSKPQGLC</sequence>
<dbReference type="EC" id="1.14.11.67" evidence="4"/>
<accession>A0A8S3SVN3</accession>
<protein>
    <submittedName>
        <fullName evidence="4">KDM5</fullName>
        <ecNumber evidence="4">1.14.11.67</ecNumber>
    </submittedName>
</protein>
<dbReference type="Proteomes" id="UP000683360">
    <property type="component" value="Unassembled WGS sequence"/>
</dbReference>
<dbReference type="Gene3D" id="2.60.120.650">
    <property type="entry name" value="Cupin"/>
    <property type="match status" value="1"/>
</dbReference>